<dbReference type="GeneID" id="10192189"/>
<dbReference type="InterPro" id="IPR037055">
    <property type="entry name" value="MHC_I-like_Ag-recog_sf"/>
</dbReference>
<organism evidence="3 5">
    <name type="scientific">Cricetid gammaherpesvirus 2</name>
    <dbReference type="NCBI Taxonomy" id="1605972"/>
    <lineage>
        <taxon>Viruses</taxon>
        <taxon>Duplodnaviria</taxon>
        <taxon>Heunggongvirae</taxon>
        <taxon>Peploviricota</taxon>
        <taxon>Herviviricetes</taxon>
        <taxon>Herpesvirales</taxon>
        <taxon>Orthoherpesviridae</taxon>
        <taxon>Gammaherpesvirinae</taxon>
        <taxon>Rhadinovirus</taxon>
        <taxon>Rhadinovirus cricetidgamma2</taxon>
    </lineage>
</organism>
<evidence type="ECO:0000313" key="4">
    <source>
        <dbReference type="EMBL" id="ADW24421.1"/>
    </source>
</evidence>
<dbReference type="RefSeq" id="YP_004207834.1">
    <property type="nucleotide sequence ID" value="NC_015049.1"/>
</dbReference>
<dbReference type="Proteomes" id="UP000164320">
    <property type="component" value="Genome"/>
</dbReference>
<dbReference type="InterPro" id="IPR011162">
    <property type="entry name" value="MHC_I/II-like_Ag-recog"/>
</dbReference>
<dbReference type="EMBL" id="HQ698924">
    <property type="protein sequence ID" value="ADW24421.1"/>
    <property type="molecule type" value="Genomic_DNA"/>
</dbReference>
<sequence length="97" mass="10926">MSGCVVGPDGTLLRGYCQQAYDGRDYISLNEDLRTWTARDMSSQISKRKLEATDEAIHQGSYIMGSCVQWLQTYLRLGNETLPQTGNKKDQDTSVFL</sequence>
<evidence type="ECO:0000259" key="2">
    <source>
        <dbReference type="Pfam" id="PF00129"/>
    </source>
</evidence>
<dbReference type="InterPro" id="IPR011161">
    <property type="entry name" value="MHC_I-like_Ag-recog"/>
</dbReference>
<dbReference type="GO" id="GO:0005102">
    <property type="term" value="F:signaling receptor binding"/>
    <property type="evidence" value="ECO:0007669"/>
    <property type="project" value="TreeGrafter"/>
</dbReference>
<evidence type="ECO:0000313" key="3">
    <source>
        <dbReference type="EMBL" id="ADW24339.1"/>
    </source>
</evidence>
<feature type="domain" description="MHC class I-like antigen recognition-like" evidence="2">
    <location>
        <begin position="1"/>
        <end position="82"/>
    </location>
</feature>
<dbReference type="Gene3D" id="3.30.500.10">
    <property type="entry name" value="MHC class I-like antigen recognition-like"/>
    <property type="match status" value="1"/>
</dbReference>
<protein>
    <recommendedName>
        <fullName evidence="2">MHC class I-like antigen recognition-like domain-containing protein</fullName>
    </recommendedName>
</protein>
<dbReference type="Proteomes" id="UP000134313">
    <property type="component" value="Segment"/>
</dbReference>
<evidence type="ECO:0000313" key="6">
    <source>
        <dbReference type="Proteomes" id="UP000164320"/>
    </source>
</evidence>
<dbReference type="InterPro" id="IPR001039">
    <property type="entry name" value="MHC_I_a_a1/a2"/>
</dbReference>
<evidence type="ECO:0000256" key="1">
    <source>
        <dbReference type="ARBA" id="ARBA00023180"/>
    </source>
</evidence>
<dbReference type="OrthoDB" id="16402at10239"/>
<dbReference type="KEGG" id="vg:10192189"/>
<dbReference type="GO" id="GO:0005615">
    <property type="term" value="C:extracellular space"/>
    <property type="evidence" value="ECO:0007669"/>
    <property type="project" value="TreeGrafter"/>
</dbReference>
<dbReference type="SUPFAM" id="SSF54452">
    <property type="entry name" value="MHC antigen-recognition domain"/>
    <property type="match status" value="1"/>
</dbReference>
<gene>
    <name evidence="4" type="ORF">RHVP-L.R2</name>
    <name evidence="3" type="ORF">RHVP.R2</name>
</gene>
<dbReference type="GO" id="GO:0042605">
    <property type="term" value="F:peptide antigen binding"/>
    <property type="evidence" value="ECO:0007669"/>
    <property type="project" value="TreeGrafter"/>
</dbReference>
<evidence type="ECO:0000313" key="5">
    <source>
        <dbReference type="Proteomes" id="UP000134313"/>
    </source>
</evidence>
<reference evidence="5 6" key="1">
    <citation type="journal article" date="2011" name="J. Virol.">
        <title>Identification and sequencing of a novel rodent gammaherpesvirus that establishes acute and latent infection in laboratory mice.</title>
        <authorList>
            <person name="Loh J."/>
            <person name="Zhao G."/>
            <person name="Nelson C.A."/>
            <person name="Coder P."/>
            <person name="Droit L."/>
            <person name="Handley S.A."/>
            <person name="Johnson L.S."/>
            <person name="Vachharajani P."/>
            <person name="Guzman H."/>
            <person name="Tesh R.B."/>
            <person name="Wang D."/>
            <person name="Fremont D.H."/>
            <person name="Virgin H.W."/>
        </authorList>
    </citation>
    <scope>NUCLEOTIDE SEQUENCE [LARGE SCALE GENOMIC DNA]</scope>
</reference>
<dbReference type="Pfam" id="PF00129">
    <property type="entry name" value="MHC_I"/>
    <property type="match status" value="1"/>
</dbReference>
<accession>E9M5I1</accession>
<dbReference type="GO" id="GO:0002486">
    <property type="term" value="P:antigen processing and presentation of endogenous peptide antigen via MHC class I via ER pathway, TAP-independent"/>
    <property type="evidence" value="ECO:0007669"/>
    <property type="project" value="TreeGrafter"/>
</dbReference>
<dbReference type="PANTHER" id="PTHR16675:SF244">
    <property type="entry name" value="H-2 CLASS I HISTOCOMPATIBILITY ANTIGEN, D-37 ALPHA CHAIN"/>
    <property type="match status" value="1"/>
</dbReference>
<keyword evidence="5" id="KW-1185">Reference proteome</keyword>
<dbReference type="GO" id="GO:0006955">
    <property type="term" value="P:immune response"/>
    <property type="evidence" value="ECO:0007669"/>
    <property type="project" value="TreeGrafter"/>
</dbReference>
<dbReference type="EMBL" id="HQ221963">
    <property type="protein sequence ID" value="ADW24339.1"/>
    <property type="molecule type" value="Genomic_DNA"/>
</dbReference>
<proteinExistence type="predicted"/>
<dbReference type="PRINTS" id="PR01638">
    <property type="entry name" value="MHCCLASSI"/>
</dbReference>
<name>E9M5I1_9GAMA</name>
<dbReference type="GO" id="GO:0002476">
    <property type="term" value="P:antigen processing and presentation of endogenous peptide antigen via MHC class Ib"/>
    <property type="evidence" value="ECO:0007669"/>
    <property type="project" value="TreeGrafter"/>
</dbReference>
<dbReference type="PANTHER" id="PTHR16675">
    <property type="entry name" value="MHC CLASS I-RELATED"/>
    <property type="match status" value="1"/>
</dbReference>
<keyword evidence="1" id="KW-0325">Glycoprotein</keyword>
<dbReference type="InterPro" id="IPR050208">
    <property type="entry name" value="MHC_class-I_related"/>
</dbReference>